<evidence type="ECO:0000256" key="3">
    <source>
        <dbReference type="ARBA" id="ARBA00022833"/>
    </source>
</evidence>
<dbReference type="SUPFAM" id="SSF51316">
    <property type="entry name" value="Mss4-like"/>
    <property type="match status" value="1"/>
</dbReference>
<dbReference type="PANTHER" id="PTHR37017">
    <property type="entry name" value="AB HYDROLASE-1 DOMAIN-CONTAINING PROTEIN-RELATED"/>
    <property type="match status" value="1"/>
</dbReference>
<dbReference type="InterPro" id="IPR006913">
    <property type="entry name" value="CENP-V/GFA"/>
</dbReference>
<dbReference type="OrthoDB" id="1263307at2759"/>
<feature type="domain" description="CENP-V/GFA" evidence="5">
    <location>
        <begin position="49"/>
        <end position="160"/>
    </location>
</feature>
<dbReference type="PROSITE" id="PS51891">
    <property type="entry name" value="CENP_V_GFA"/>
    <property type="match status" value="1"/>
</dbReference>
<dbReference type="RefSeq" id="XP_031019005.1">
    <property type="nucleotide sequence ID" value="XM_031157053.1"/>
</dbReference>
<dbReference type="InterPro" id="IPR011057">
    <property type="entry name" value="Mss4-like_sf"/>
</dbReference>
<keyword evidence="2" id="KW-0479">Metal-binding</keyword>
<sequence length="458" mass="51831">MGSEDDDKKHMENHQHEFAHDNHDDWETQPPYMRPDEATEKRENFEKKVHGSCHCGRVQYWLNSDKPLASKYCHCIDCKKIHGAPFQWAAIFKKTDLAFENGVKNLRFYKTSSKKNEHVLPCKVGCAECGSWIMDEGRNMVLLFPTLLNLDTPQLRENFQPQCHIFYKSRVVDIPDGKDKWTKLDKDSELMKDVESQIIAPLRTAVKPSLIIIPGNFSLPRFWSTIQKSVQDKGYPVEVVGLRSSREEPIDPAPGLADDVKEVSSVLNKHIDQGKDVVLLMHSYGGMVGTEATRGLSCVEREKNGLKGGIVRMVFLASIFAPPGRSTRGLYDANPGRYPRKEGDYLLCDEDTAMCFYSDLTKEQGLPLAQAASKLYQAVRVFGDEQTYDGFHKLIPSSWILTKKDILVPEAAQEKFISQLEEHGGRSVPVFELDTGHSPHQTNPPLLVETLDKILEDL</sequence>
<keyword evidence="7" id="KW-1185">Reference proteome</keyword>
<reference evidence="6 7" key="1">
    <citation type="submission" date="2018-06" db="EMBL/GenBank/DDBJ databases">
        <title>Fusarium incarnatum-equiseti species complex species 28.</title>
        <authorList>
            <person name="Gardiner D.M."/>
        </authorList>
    </citation>
    <scope>NUCLEOTIDE SEQUENCE [LARGE SCALE GENOMIC DNA]</scope>
    <source>
        <strain evidence="6 7">FIESC_28</strain>
    </source>
</reference>
<gene>
    <name evidence="6" type="ORF">FIESC28_02904</name>
</gene>
<dbReference type="Pfam" id="PF04828">
    <property type="entry name" value="GFA"/>
    <property type="match status" value="1"/>
</dbReference>
<evidence type="ECO:0000256" key="2">
    <source>
        <dbReference type="ARBA" id="ARBA00022723"/>
    </source>
</evidence>
<dbReference type="InterPro" id="IPR052897">
    <property type="entry name" value="Sec-Metab_Biosynth_Hydrolase"/>
</dbReference>
<evidence type="ECO:0000256" key="1">
    <source>
        <dbReference type="ARBA" id="ARBA00005495"/>
    </source>
</evidence>
<dbReference type="GeneID" id="41992349"/>
<organism evidence="6 7">
    <name type="scientific">Fusarium coffeatum</name>
    <dbReference type="NCBI Taxonomy" id="231269"/>
    <lineage>
        <taxon>Eukaryota</taxon>
        <taxon>Fungi</taxon>
        <taxon>Dikarya</taxon>
        <taxon>Ascomycota</taxon>
        <taxon>Pezizomycotina</taxon>
        <taxon>Sordariomycetes</taxon>
        <taxon>Hypocreomycetidae</taxon>
        <taxon>Hypocreales</taxon>
        <taxon>Nectriaceae</taxon>
        <taxon>Fusarium</taxon>
        <taxon>Fusarium incarnatum-equiseti species complex</taxon>
    </lineage>
</organism>
<keyword evidence="3" id="KW-0862">Zinc</keyword>
<dbReference type="Gene3D" id="3.90.1590.10">
    <property type="entry name" value="glutathione-dependent formaldehyde- activating enzyme (gfa)"/>
    <property type="match status" value="1"/>
</dbReference>
<evidence type="ECO:0000256" key="4">
    <source>
        <dbReference type="SAM" id="MobiDB-lite"/>
    </source>
</evidence>
<evidence type="ECO:0000259" key="5">
    <source>
        <dbReference type="PROSITE" id="PS51891"/>
    </source>
</evidence>
<feature type="region of interest" description="Disordered" evidence="4">
    <location>
        <begin position="1"/>
        <end position="34"/>
    </location>
</feature>
<dbReference type="EMBL" id="QKXC01000058">
    <property type="protein sequence ID" value="RBR24414.1"/>
    <property type="molecule type" value="Genomic_DNA"/>
</dbReference>
<comment type="caution">
    <text evidence="6">The sequence shown here is derived from an EMBL/GenBank/DDBJ whole genome shotgun (WGS) entry which is preliminary data.</text>
</comment>
<evidence type="ECO:0000313" key="7">
    <source>
        <dbReference type="Proteomes" id="UP000253153"/>
    </source>
</evidence>
<dbReference type="PANTHER" id="PTHR37017:SF11">
    <property type="entry name" value="ESTERASE_LIPASE_THIOESTERASE DOMAIN-CONTAINING PROTEIN"/>
    <property type="match status" value="1"/>
</dbReference>
<name>A0A366S520_9HYPO</name>
<accession>A0A366S520</accession>
<dbReference type="Proteomes" id="UP000253153">
    <property type="component" value="Unassembled WGS sequence"/>
</dbReference>
<dbReference type="Gene3D" id="3.40.50.1820">
    <property type="entry name" value="alpha/beta hydrolase"/>
    <property type="match status" value="1"/>
</dbReference>
<evidence type="ECO:0000313" key="6">
    <source>
        <dbReference type="EMBL" id="RBR24414.1"/>
    </source>
</evidence>
<dbReference type="GO" id="GO:0016846">
    <property type="term" value="F:carbon-sulfur lyase activity"/>
    <property type="evidence" value="ECO:0007669"/>
    <property type="project" value="InterPro"/>
</dbReference>
<feature type="compositionally biased region" description="Basic and acidic residues" evidence="4">
    <location>
        <begin position="1"/>
        <end position="26"/>
    </location>
</feature>
<dbReference type="GO" id="GO:0046872">
    <property type="term" value="F:metal ion binding"/>
    <property type="evidence" value="ECO:0007669"/>
    <property type="project" value="UniProtKB-KW"/>
</dbReference>
<proteinExistence type="inferred from homology"/>
<dbReference type="SUPFAM" id="SSF53474">
    <property type="entry name" value="alpha/beta-Hydrolases"/>
    <property type="match status" value="1"/>
</dbReference>
<dbReference type="AlphaFoldDB" id="A0A366S520"/>
<dbReference type="InterPro" id="IPR000073">
    <property type="entry name" value="AB_hydrolase_1"/>
</dbReference>
<protein>
    <recommendedName>
        <fullName evidence="5">CENP-V/GFA domain-containing protein</fullName>
    </recommendedName>
</protein>
<comment type="similarity">
    <text evidence="1">Belongs to the Gfa family.</text>
</comment>
<dbReference type="InterPro" id="IPR029058">
    <property type="entry name" value="AB_hydrolase_fold"/>
</dbReference>
<dbReference type="Pfam" id="PF12697">
    <property type="entry name" value="Abhydrolase_6"/>
    <property type="match status" value="1"/>
</dbReference>